<keyword evidence="3" id="KW-1185">Reference proteome</keyword>
<dbReference type="AlphaFoldDB" id="A0A9W6MHG3"/>
<reference evidence="2" key="1">
    <citation type="journal article" date="2014" name="Int. J. Syst. Evol. Microbiol.">
        <title>Complete genome sequence of Corynebacterium casei LMG S-19264T (=DSM 44701T), isolated from a smear-ripened cheese.</title>
        <authorList>
            <consortium name="US DOE Joint Genome Institute (JGI-PGF)"/>
            <person name="Walter F."/>
            <person name="Albersmeier A."/>
            <person name="Kalinowski J."/>
            <person name="Ruckert C."/>
        </authorList>
    </citation>
    <scope>NUCLEOTIDE SEQUENCE</scope>
    <source>
        <strain evidence="2">VKM Ac-2007</strain>
    </source>
</reference>
<accession>A0A9W6MHG3</accession>
<dbReference type="RefSeq" id="WP_271222270.1">
    <property type="nucleotide sequence ID" value="NZ_BAAAVD010000023.1"/>
</dbReference>
<dbReference type="Gene3D" id="3.40.50.720">
    <property type="entry name" value="NAD(P)-binding Rossmann-like Domain"/>
    <property type="match status" value="1"/>
</dbReference>
<dbReference type="InterPro" id="IPR036291">
    <property type="entry name" value="NAD(P)-bd_dom_sf"/>
</dbReference>
<reference evidence="2" key="2">
    <citation type="submission" date="2023-01" db="EMBL/GenBank/DDBJ databases">
        <authorList>
            <person name="Sun Q."/>
            <person name="Evtushenko L."/>
        </authorList>
    </citation>
    <scope>NUCLEOTIDE SEQUENCE</scope>
    <source>
        <strain evidence="2">VKM Ac-2007</strain>
    </source>
</reference>
<evidence type="ECO:0000256" key="1">
    <source>
        <dbReference type="SAM" id="MobiDB-lite"/>
    </source>
</evidence>
<gene>
    <name evidence="2" type="ORF">GCM10017600_74200</name>
</gene>
<organism evidence="2 3">
    <name type="scientific">Streptosporangium carneum</name>
    <dbReference type="NCBI Taxonomy" id="47481"/>
    <lineage>
        <taxon>Bacteria</taxon>
        <taxon>Bacillati</taxon>
        <taxon>Actinomycetota</taxon>
        <taxon>Actinomycetes</taxon>
        <taxon>Streptosporangiales</taxon>
        <taxon>Streptosporangiaceae</taxon>
        <taxon>Streptosporangium</taxon>
    </lineage>
</organism>
<comment type="caution">
    <text evidence="2">The sequence shown here is derived from an EMBL/GenBank/DDBJ whole genome shotgun (WGS) entry which is preliminary data.</text>
</comment>
<name>A0A9W6MHG3_9ACTN</name>
<feature type="region of interest" description="Disordered" evidence="1">
    <location>
        <begin position="63"/>
        <end position="90"/>
    </location>
</feature>
<dbReference type="Proteomes" id="UP001143474">
    <property type="component" value="Unassembled WGS sequence"/>
</dbReference>
<sequence length="90" mass="9681">MTSRTWLITGVSGGFGRELTERPLERGDRVLGTVRDSGKVADLTGTYPRISSYGGRVAALMPEYEGNPPTPSRRCSTPTRAASTDFPPGH</sequence>
<evidence type="ECO:0008006" key="4">
    <source>
        <dbReference type="Google" id="ProtNLM"/>
    </source>
</evidence>
<evidence type="ECO:0000313" key="3">
    <source>
        <dbReference type="Proteomes" id="UP001143474"/>
    </source>
</evidence>
<dbReference type="SUPFAM" id="SSF51735">
    <property type="entry name" value="NAD(P)-binding Rossmann-fold domains"/>
    <property type="match status" value="1"/>
</dbReference>
<dbReference type="EMBL" id="BSEV01000027">
    <property type="protein sequence ID" value="GLK14008.1"/>
    <property type="molecule type" value="Genomic_DNA"/>
</dbReference>
<evidence type="ECO:0000313" key="2">
    <source>
        <dbReference type="EMBL" id="GLK14008.1"/>
    </source>
</evidence>
<protein>
    <recommendedName>
        <fullName evidence="4">NAD(P)-binding domain-containing protein</fullName>
    </recommendedName>
</protein>
<proteinExistence type="predicted"/>